<dbReference type="AlphaFoldDB" id="A0A5B0SQ20"/>
<proteinExistence type="predicted"/>
<comment type="caution">
    <text evidence="1">The sequence shown here is derived from an EMBL/GenBank/DDBJ whole genome shotgun (WGS) entry which is preliminary data.</text>
</comment>
<evidence type="ECO:0000313" key="2">
    <source>
        <dbReference type="Proteomes" id="UP000325313"/>
    </source>
</evidence>
<organism evidence="1 2">
    <name type="scientific">Puccinia graminis f. sp. tritici</name>
    <dbReference type="NCBI Taxonomy" id="56615"/>
    <lineage>
        <taxon>Eukaryota</taxon>
        <taxon>Fungi</taxon>
        <taxon>Dikarya</taxon>
        <taxon>Basidiomycota</taxon>
        <taxon>Pucciniomycotina</taxon>
        <taxon>Pucciniomycetes</taxon>
        <taxon>Pucciniales</taxon>
        <taxon>Pucciniaceae</taxon>
        <taxon>Puccinia</taxon>
    </lineage>
</organism>
<accession>A0A5B0SQ20</accession>
<sequence length="133" mass="14524">MYTTGANSIRGRPLKRHQPGVHLGVSRKWHSPGVDIQFKVDTGIYRDGFSGQPEDGHNSWLDAGAATGQQRNTLSASRCDMATACSHHASHGVTQPGRTEEEWRTGVQFAVQARPLPYHDVLSNPISPAPLSR</sequence>
<protein>
    <submittedName>
        <fullName evidence="1">Uncharacterized protein</fullName>
    </submittedName>
</protein>
<dbReference type="EMBL" id="VDEP01000002">
    <property type="protein sequence ID" value="KAA1138754.1"/>
    <property type="molecule type" value="Genomic_DNA"/>
</dbReference>
<name>A0A5B0SQ20_PUCGR</name>
<evidence type="ECO:0000313" key="1">
    <source>
        <dbReference type="EMBL" id="KAA1138754.1"/>
    </source>
</evidence>
<gene>
    <name evidence="1" type="ORF">PGTUg99_035856</name>
</gene>
<dbReference type="Proteomes" id="UP000325313">
    <property type="component" value="Unassembled WGS sequence"/>
</dbReference>
<reference evidence="1 2" key="1">
    <citation type="submission" date="2019-05" db="EMBL/GenBank/DDBJ databases">
        <title>Emergence of the Ug99 lineage of the wheat stem rust pathogen through somatic hybridization.</title>
        <authorList>
            <person name="Li F."/>
            <person name="Upadhyaya N.M."/>
            <person name="Sperschneider J."/>
            <person name="Matny O."/>
            <person name="Nguyen-Phuc H."/>
            <person name="Mago R."/>
            <person name="Raley C."/>
            <person name="Miller M.E."/>
            <person name="Silverstein K.A.T."/>
            <person name="Henningsen E."/>
            <person name="Hirsch C.D."/>
            <person name="Visser B."/>
            <person name="Pretorius Z.A."/>
            <person name="Steffenson B.J."/>
            <person name="Schwessinger B."/>
            <person name="Dodds P.N."/>
            <person name="Figueroa M."/>
        </authorList>
    </citation>
    <scope>NUCLEOTIDE SEQUENCE [LARGE SCALE GENOMIC DNA]</scope>
    <source>
        <strain evidence="1 2">Ug99</strain>
    </source>
</reference>